<proteinExistence type="predicted"/>
<protein>
    <submittedName>
        <fullName evidence="1">Uncharacterized protein</fullName>
    </submittedName>
</protein>
<reference evidence="1 2" key="1">
    <citation type="submission" date="2023-05" db="EMBL/GenBank/DDBJ databases">
        <title>Streptomyces fuscus sp. nov., a brown-black pigment producing actinomyces isolated from dry sand of Sea duck farm.</title>
        <authorList>
            <person name="Xie J."/>
            <person name="Shen N."/>
        </authorList>
    </citation>
    <scope>NUCLEOTIDE SEQUENCE [LARGE SCALE GENOMIC DNA]</scope>
    <source>
        <strain evidence="1 2">GXMU-J15</strain>
    </source>
</reference>
<dbReference type="Proteomes" id="UP001241926">
    <property type="component" value="Unassembled WGS sequence"/>
</dbReference>
<evidence type="ECO:0000313" key="1">
    <source>
        <dbReference type="EMBL" id="MDL2080088.1"/>
    </source>
</evidence>
<evidence type="ECO:0000313" key="2">
    <source>
        <dbReference type="Proteomes" id="UP001241926"/>
    </source>
</evidence>
<dbReference type="RefSeq" id="WP_285435570.1">
    <property type="nucleotide sequence ID" value="NZ_JASJUS010000029.1"/>
</dbReference>
<name>A0ABT7J5D5_9ACTN</name>
<gene>
    <name evidence="1" type="ORF">QNN03_26965</name>
</gene>
<comment type="caution">
    <text evidence="1">The sequence shown here is derived from an EMBL/GenBank/DDBJ whole genome shotgun (WGS) entry which is preliminary data.</text>
</comment>
<accession>A0ABT7J5D5</accession>
<keyword evidence="2" id="KW-1185">Reference proteome</keyword>
<sequence>MTLEELAIPLRTLRLLAVDFPGLPAPDVDVSPLYPERLRLSFHDTSYESLAAFEQWRTALRIAPDAVDARTQSDARTRVLAAEGSFVGAVIVLTAYADLPAADRVPTGGAR</sequence>
<organism evidence="1 2">
    <name type="scientific">Streptomyces fuscus</name>
    <dbReference type="NCBI Taxonomy" id="3048495"/>
    <lineage>
        <taxon>Bacteria</taxon>
        <taxon>Bacillati</taxon>
        <taxon>Actinomycetota</taxon>
        <taxon>Actinomycetes</taxon>
        <taxon>Kitasatosporales</taxon>
        <taxon>Streptomycetaceae</taxon>
        <taxon>Streptomyces</taxon>
    </lineage>
</organism>
<dbReference type="EMBL" id="JASJUS010000029">
    <property type="protein sequence ID" value="MDL2080088.1"/>
    <property type="molecule type" value="Genomic_DNA"/>
</dbReference>